<gene>
    <name evidence="1" type="ORF">AB6713_20195</name>
</gene>
<comment type="caution">
    <text evidence="1">The sequence shown here is derived from an EMBL/GenBank/DDBJ whole genome shotgun (WGS) entry which is preliminary data.</text>
</comment>
<organism evidence="1 2">
    <name type="scientific">Luteimonas salinilitoris</name>
    <dbReference type="NCBI Taxonomy" id="3237697"/>
    <lineage>
        <taxon>Bacteria</taxon>
        <taxon>Pseudomonadati</taxon>
        <taxon>Pseudomonadota</taxon>
        <taxon>Gammaproteobacteria</taxon>
        <taxon>Lysobacterales</taxon>
        <taxon>Lysobacteraceae</taxon>
        <taxon>Luteimonas</taxon>
    </lineage>
</organism>
<name>A0ABV4HYM6_9GAMM</name>
<dbReference type="EMBL" id="JBFWIC010000062">
    <property type="protein sequence ID" value="MEZ0476901.1"/>
    <property type="molecule type" value="Genomic_DNA"/>
</dbReference>
<evidence type="ECO:0000313" key="2">
    <source>
        <dbReference type="Proteomes" id="UP001566331"/>
    </source>
</evidence>
<dbReference type="Proteomes" id="UP001566331">
    <property type="component" value="Unassembled WGS sequence"/>
</dbReference>
<reference evidence="1 2" key="1">
    <citation type="submission" date="2024-07" db="EMBL/GenBank/DDBJ databases">
        <title>Luteimonas salilacus sp. nov., isolated from the shore soil of Salt Lake in Tibet of China.</title>
        <authorList>
            <person name="Zhang X."/>
            <person name="Li A."/>
        </authorList>
    </citation>
    <scope>NUCLEOTIDE SEQUENCE [LARGE SCALE GENOMIC DNA]</scope>
    <source>
        <strain evidence="1 2">B3-2-R+30</strain>
    </source>
</reference>
<proteinExistence type="predicted"/>
<evidence type="ECO:0000313" key="1">
    <source>
        <dbReference type="EMBL" id="MEZ0476901.1"/>
    </source>
</evidence>
<accession>A0ABV4HYM6</accession>
<sequence length="74" mass="8105">MNPEFGIFLCVVWFLVYIARACEAHERVMRVLEGQPGREIIALGAVSVPALLSERIGTEAREAASTIPVAVWHG</sequence>
<keyword evidence="2" id="KW-1185">Reference proteome</keyword>
<dbReference type="RefSeq" id="WP_370562823.1">
    <property type="nucleotide sequence ID" value="NZ_JBFWIB010000002.1"/>
</dbReference>
<protein>
    <submittedName>
        <fullName evidence="1">Uncharacterized protein</fullName>
    </submittedName>
</protein>